<dbReference type="Pfam" id="PF07728">
    <property type="entry name" value="AAA_5"/>
    <property type="match status" value="1"/>
</dbReference>
<feature type="domain" description="ATPase dynein-related AAA" evidence="1">
    <location>
        <begin position="1"/>
        <end position="129"/>
    </location>
</feature>
<dbReference type="PANTHER" id="PTHR42759:SF1">
    <property type="entry name" value="MAGNESIUM-CHELATASE SUBUNIT CHLD"/>
    <property type="match status" value="1"/>
</dbReference>
<accession>A0A094Q4P8</accession>
<evidence type="ECO:0000259" key="1">
    <source>
        <dbReference type="Pfam" id="PF07728"/>
    </source>
</evidence>
<dbReference type="GO" id="GO:0016887">
    <property type="term" value="F:ATP hydrolysis activity"/>
    <property type="evidence" value="ECO:0007669"/>
    <property type="project" value="InterPro"/>
</dbReference>
<organism evidence="2">
    <name type="scientific">freshwater metagenome</name>
    <dbReference type="NCBI Taxonomy" id="449393"/>
    <lineage>
        <taxon>unclassified sequences</taxon>
        <taxon>metagenomes</taxon>
        <taxon>ecological metagenomes</taxon>
    </lineage>
</organism>
<proteinExistence type="predicted"/>
<dbReference type="InterPro" id="IPR050764">
    <property type="entry name" value="CbbQ/NirQ/NorQ/GpvN"/>
</dbReference>
<dbReference type="PANTHER" id="PTHR42759">
    <property type="entry name" value="MOXR FAMILY PROTEIN"/>
    <property type="match status" value="1"/>
</dbReference>
<comment type="caution">
    <text evidence="2">The sequence shown here is derived from an EMBL/GenBank/DDBJ whole genome shotgun (WGS) entry which is preliminary data.</text>
</comment>
<dbReference type="InterPro" id="IPR011704">
    <property type="entry name" value="ATPase_dyneun-rel_AAA"/>
</dbReference>
<protein>
    <recommendedName>
        <fullName evidence="1">ATPase dynein-related AAA domain-containing protein</fullName>
    </recommendedName>
</protein>
<sequence>TGKSTLLRAVAEGLGIGFVFVEGNAELTPARLVGHFDPARVLTDGYDPDVFVDGPLVTAMRDGSLLYVEEINRIPEETLNVLITVMSEGELNVPRYGRVAASSGFRLVAAMNPFDAVGTARISGAVYDRVCRVSVGYQNAEVEQRIAGRGMKNLPVGWLDKVVELVRRTRTHSDLRVGSSVRGAIDMAAVTVSLASVRSLTVLDAGVGLDAALVALSGRVRVREGSVRTAEDIITELWNEVFAPAPQGESGKASAPAGATH</sequence>
<dbReference type="GO" id="GO:0005524">
    <property type="term" value="F:ATP binding"/>
    <property type="evidence" value="ECO:0007669"/>
    <property type="project" value="InterPro"/>
</dbReference>
<gene>
    <name evidence="2" type="ORF">GM51_11330</name>
</gene>
<dbReference type="SUPFAM" id="SSF52540">
    <property type="entry name" value="P-loop containing nucleoside triphosphate hydrolases"/>
    <property type="match status" value="1"/>
</dbReference>
<evidence type="ECO:0000313" key="2">
    <source>
        <dbReference type="EMBL" id="KGA17029.1"/>
    </source>
</evidence>
<reference evidence="2" key="1">
    <citation type="submission" date="2014-06" db="EMBL/GenBank/DDBJ databases">
        <title>Key roles for freshwater Actinobacteria revealed by deep metagenomic sequencing.</title>
        <authorList>
            <person name="Ghai R."/>
            <person name="Mizuno C.M."/>
            <person name="Picazo A."/>
            <person name="Camacho A."/>
            <person name="Rodriguez-Valera F."/>
        </authorList>
    </citation>
    <scope>NUCLEOTIDE SEQUENCE</scope>
</reference>
<name>A0A094Q4P8_9ZZZZ</name>
<dbReference type="EMBL" id="JNSL01000070">
    <property type="protein sequence ID" value="KGA17029.1"/>
    <property type="molecule type" value="Genomic_DNA"/>
</dbReference>
<feature type="non-terminal residue" evidence="2">
    <location>
        <position position="1"/>
    </location>
</feature>
<dbReference type="AlphaFoldDB" id="A0A094Q4P8"/>
<dbReference type="InterPro" id="IPR027417">
    <property type="entry name" value="P-loop_NTPase"/>
</dbReference>
<dbReference type="Gene3D" id="3.40.50.300">
    <property type="entry name" value="P-loop containing nucleotide triphosphate hydrolases"/>
    <property type="match status" value="1"/>
</dbReference>